<comment type="caution">
    <text evidence="2">The sequence shown here is derived from an EMBL/GenBank/DDBJ whole genome shotgun (WGS) entry which is preliminary data.</text>
</comment>
<evidence type="ECO:0000259" key="1">
    <source>
        <dbReference type="SMART" id="SM00833"/>
    </source>
</evidence>
<dbReference type="EMBL" id="BAABBB010000001">
    <property type="protein sequence ID" value="GAA3516414.1"/>
    <property type="molecule type" value="Genomic_DNA"/>
</dbReference>
<dbReference type="InterPro" id="IPR011629">
    <property type="entry name" value="CobW-like_C"/>
</dbReference>
<accession>A0ABP6US02</accession>
<dbReference type="PANTHER" id="PTHR43603">
    <property type="entry name" value="COBW DOMAIN-CONTAINING PROTEIN DDB_G0274527"/>
    <property type="match status" value="1"/>
</dbReference>
<dbReference type="Proteomes" id="UP001500301">
    <property type="component" value="Unassembled WGS sequence"/>
</dbReference>
<dbReference type="Pfam" id="PF07683">
    <property type="entry name" value="CobW_C"/>
    <property type="match status" value="1"/>
</dbReference>
<reference evidence="3" key="1">
    <citation type="journal article" date="2019" name="Int. J. Syst. Evol. Microbiol.">
        <title>The Global Catalogue of Microorganisms (GCM) 10K type strain sequencing project: providing services to taxonomists for standard genome sequencing and annotation.</title>
        <authorList>
            <consortium name="The Broad Institute Genomics Platform"/>
            <consortium name="The Broad Institute Genome Sequencing Center for Infectious Disease"/>
            <person name="Wu L."/>
            <person name="Ma J."/>
        </authorList>
    </citation>
    <scope>NUCLEOTIDE SEQUENCE [LARGE SCALE GENOMIC DNA]</scope>
    <source>
        <strain evidence="3">JCM 17460</strain>
    </source>
</reference>
<dbReference type="PANTHER" id="PTHR43603:SF1">
    <property type="entry name" value="ZINC-REGULATED GTPASE METALLOPROTEIN ACTIVATOR 1"/>
    <property type="match status" value="1"/>
</dbReference>
<proteinExistence type="predicted"/>
<dbReference type="InterPro" id="IPR051927">
    <property type="entry name" value="Zn_Chap_cDPG_Synth"/>
</dbReference>
<dbReference type="SMART" id="SM00833">
    <property type="entry name" value="CobW_C"/>
    <property type="match status" value="1"/>
</dbReference>
<keyword evidence="3" id="KW-1185">Reference proteome</keyword>
<evidence type="ECO:0000313" key="2">
    <source>
        <dbReference type="EMBL" id="GAA3516414.1"/>
    </source>
</evidence>
<protein>
    <recommendedName>
        <fullName evidence="1">CobW C-terminal domain-containing protein</fullName>
    </recommendedName>
</protein>
<evidence type="ECO:0000313" key="3">
    <source>
        <dbReference type="Proteomes" id="UP001500301"/>
    </source>
</evidence>
<dbReference type="RefSeq" id="WP_218235477.1">
    <property type="nucleotide sequence ID" value="NZ_BAABBB010000001.1"/>
</dbReference>
<sequence>MRIPVVLLSGVDPEAMAATMVGLQFDLPSAVACRHTIDVERGVLTRTVSDLTGIVETHEILLDHACVSCAIRADILPTLERLARDGRWRSIVAHLPVGAQAAHLCAALAHDTRVARFLRVSAAVTAVSAREPVGDLLGDDLLAERGHHCAHDDRRGVGEVLAAMIEHADVVAFDAPDDPVAPVARGLVRTLARPDAAVLDGVHHLGGEVLLGRLHQHERTLAWSSPVRTGALSEVRAEGVWRVDLQSLQPFHPGRLLDSLARLGTGAHRSRGCFWLPSRPGRALAWDGAGGQLSIGDHASWGARRAFTRIVLTGVGTAPADLRPAFEHLLLAPGEALGRPDREDGLEPWLGPIREAA</sequence>
<organism evidence="2 3">
    <name type="scientific">Nocardioides daeguensis</name>
    <dbReference type="NCBI Taxonomy" id="908359"/>
    <lineage>
        <taxon>Bacteria</taxon>
        <taxon>Bacillati</taxon>
        <taxon>Actinomycetota</taxon>
        <taxon>Actinomycetes</taxon>
        <taxon>Propionibacteriales</taxon>
        <taxon>Nocardioidaceae</taxon>
        <taxon>Nocardioides</taxon>
    </lineage>
</organism>
<name>A0ABP6US02_9ACTN</name>
<feature type="domain" description="CobW C-terminal" evidence="1">
    <location>
        <begin position="240"/>
        <end position="330"/>
    </location>
</feature>
<gene>
    <name evidence="2" type="ORF">GCM10022263_00080</name>
</gene>